<evidence type="ECO:0000313" key="1">
    <source>
        <dbReference type="EMBL" id="KAI9910272.1"/>
    </source>
</evidence>
<name>A0ACC0VVP0_9STRA</name>
<evidence type="ECO:0000313" key="2">
    <source>
        <dbReference type="Proteomes" id="UP001163321"/>
    </source>
</evidence>
<sequence length="59" mass="6561">MTQAASCDINLVTDDATDGRALSACCKHRRISEGTSDYEPRKRVRSKQLKVRRAAETGH</sequence>
<proteinExistence type="predicted"/>
<keyword evidence="2" id="KW-1185">Reference proteome</keyword>
<accession>A0ACC0VVP0</accession>
<protein>
    <submittedName>
        <fullName evidence="1">Uncharacterized protein</fullName>
    </submittedName>
</protein>
<gene>
    <name evidence="1" type="ORF">PsorP6_010330</name>
</gene>
<dbReference type="Proteomes" id="UP001163321">
    <property type="component" value="Chromosome 6"/>
</dbReference>
<organism evidence="1 2">
    <name type="scientific">Peronosclerospora sorghi</name>
    <dbReference type="NCBI Taxonomy" id="230839"/>
    <lineage>
        <taxon>Eukaryota</taxon>
        <taxon>Sar</taxon>
        <taxon>Stramenopiles</taxon>
        <taxon>Oomycota</taxon>
        <taxon>Peronosporomycetes</taxon>
        <taxon>Peronosporales</taxon>
        <taxon>Peronosporaceae</taxon>
        <taxon>Peronosclerospora</taxon>
    </lineage>
</organism>
<comment type="caution">
    <text evidence="1">The sequence shown here is derived from an EMBL/GenBank/DDBJ whole genome shotgun (WGS) entry which is preliminary data.</text>
</comment>
<reference evidence="1 2" key="1">
    <citation type="journal article" date="2022" name="bioRxiv">
        <title>The genome of the oomycete Peronosclerospora sorghi, a cosmopolitan pathogen of maize and sorghum, is inflated with dispersed pseudogenes.</title>
        <authorList>
            <person name="Fletcher K."/>
            <person name="Martin F."/>
            <person name="Isakeit T."/>
            <person name="Cavanaugh K."/>
            <person name="Magill C."/>
            <person name="Michelmore R."/>
        </authorList>
    </citation>
    <scope>NUCLEOTIDE SEQUENCE [LARGE SCALE GENOMIC DNA]</scope>
    <source>
        <strain evidence="1">P6</strain>
    </source>
</reference>
<dbReference type="EMBL" id="CM047585">
    <property type="protein sequence ID" value="KAI9910272.1"/>
    <property type="molecule type" value="Genomic_DNA"/>
</dbReference>